<feature type="transmembrane region" description="Helical" evidence="1">
    <location>
        <begin position="24"/>
        <end position="44"/>
    </location>
</feature>
<dbReference type="KEGG" id="caqu:CAQU_05955"/>
<keyword evidence="1" id="KW-0812">Transmembrane</keyword>
<dbReference type="STRING" id="1431546.CAQU_05955"/>
<evidence type="ECO:0000313" key="3">
    <source>
        <dbReference type="Proteomes" id="UP000185478"/>
    </source>
</evidence>
<feature type="transmembrane region" description="Helical" evidence="1">
    <location>
        <begin position="56"/>
        <end position="74"/>
    </location>
</feature>
<name>A0A1L7CFS1_9CORY</name>
<keyword evidence="1" id="KW-1133">Transmembrane helix</keyword>
<dbReference type="AlphaFoldDB" id="A0A1L7CFS1"/>
<keyword evidence="3" id="KW-1185">Reference proteome</keyword>
<evidence type="ECO:0000256" key="1">
    <source>
        <dbReference type="SAM" id="Phobius"/>
    </source>
</evidence>
<reference evidence="2 3" key="1">
    <citation type="submission" date="2014-08" db="EMBL/GenBank/DDBJ databases">
        <title>Complete genome sequence of Corynebacterium aquilae S-613T(T) (=DSM 44791(T)), isolated from the choana of a healthy golden eagle.</title>
        <authorList>
            <person name="Ruckert C."/>
            <person name="Albersmeier A."/>
            <person name="Winkler A."/>
            <person name="Kalinowski J."/>
        </authorList>
    </citation>
    <scope>NUCLEOTIDE SEQUENCE [LARGE SCALE GENOMIC DNA]</scope>
    <source>
        <strain evidence="2 3">S-613</strain>
    </source>
</reference>
<accession>A0A1L7CFS1</accession>
<evidence type="ECO:0000313" key="2">
    <source>
        <dbReference type="EMBL" id="APT84689.1"/>
    </source>
</evidence>
<sequence>MHIPTVTTSYVIYDDSHVEKLARLLTYGSVIIFLLGLGIFIYLSRRGVRGILRAPVLILAFLIGIGGITVAELYRVDVAHIAQLRAKDEHLHDTFNQSAGDNVAVITLLTGKREEKQQAIDDAIAETVRHAIITTAREQGKIAQMSEDQTPGKVNYRLENTTGDAQECETKYVSNDEPPTQLAVGREDVGPEVIYQIKTKTETTCQENSPAR</sequence>
<proteinExistence type="predicted"/>
<gene>
    <name evidence="2" type="ORF">CAQU_05955</name>
</gene>
<dbReference type="EMBL" id="CP009245">
    <property type="protein sequence ID" value="APT84689.1"/>
    <property type="molecule type" value="Genomic_DNA"/>
</dbReference>
<keyword evidence="1" id="KW-0472">Membrane</keyword>
<protein>
    <submittedName>
        <fullName evidence="2">Uncharacterized protein</fullName>
    </submittedName>
</protein>
<organism evidence="2 3">
    <name type="scientific">Corynebacterium aquilae DSM 44791</name>
    <dbReference type="NCBI Taxonomy" id="1431546"/>
    <lineage>
        <taxon>Bacteria</taxon>
        <taxon>Bacillati</taxon>
        <taxon>Actinomycetota</taxon>
        <taxon>Actinomycetes</taxon>
        <taxon>Mycobacteriales</taxon>
        <taxon>Corynebacteriaceae</taxon>
        <taxon>Corynebacterium</taxon>
    </lineage>
</organism>
<dbReference type="Proteomes" id="UP000185478">
    <property type="component" value="Chromosome"/>
</dbReference>